<dbReference type="RefSeq" id="WP_307585211.1">
    <property type="nucleotide sequence ID" value="NZ_JAUSRQ010000008.1"/>
</dbReference>
<feature type="transmembrane region" description="Helical" evidence="1">
    <location>
        <begin position="91"/>
        <end position="109"/>
    </location>
</feature>
<dbReference type="Pfam" id="PF03527">
    <property type="entry name" value="RHS"/>
    <property type="match status" value="1"/>
</dbReference>
<dbReference type="NCBIfam" id="TIGR03696">
    <property type="entry name" value="Rhs_assc_core"/>
    <property type="match status" value="1"/>
</dbReference>
<dbReference type="Pfam" id="PF20148">
    <property type="entry name" value="DUF6531"/>
    <property type="match status" value="1"/>
</dbReference>
<dbReference type="NCBIfam" id="TIGR01643">
    <property type="entry name" value="YD_repeat_2x"/>
    <property type="match status" value="9"/>
</dbReference>
<evidence type="ECO:0000313" key="5">
    <source>
        <dbReference type="Proteomes" id="UP001244295"/>
    </source>
</evidence>
<feature type="domain" description="DUF6531" evidence="3">
    <location>
        <begin position="349"/>
        <end position="424"/>
    </location>
</feature>
<comment type="caution">
    <text evidence="4">The sequence shown here is derived from an EMBL/GenBank/DDBJ whole genome shotgun (WGS) entry which is preliminary data.</text>
</comment>
<dbReference type="InterPro" id="IPR032869">
    <property type="entry name" value="WHH_dom_containing"/>
</dbReference>
<proteinExistence type="predicted"/>
<feature type="domain" description="RHS protein conserved region" evidence="2">
    <location>
        <begin position="1359"/>
        <end position="1392"/>
    </location>
</feature>
<keyword evidence="1" id="KW-0472">Membrane</keyword>
<keyword evidence="1" id="KW-1133">Transmembrane helix</keyword>
<keyword evidence="1" id="KW-0812">Transmembrane</keyword>
<accession>A0AAW8DPG2</accession>
<dbReference type="Pfam" id="PF14414">
    <property type="entry name" value="WHH"/>
    <property type="match status" value="1"/>
</dbReference>
<feature type="transmembrane region" description="Helical" evidence="1">
    <location>
        <begin position="56"/>
        <end position="79"/>
    </location>
</feature>
<evidence type="ECO:0000256" key="1">
    <source>
        <dbReference type="SAM" id="Phobius"/>
    </source>
</evidence>
<dbReference type="InterPro" id="IPR001826">
    <property type="entry name" value="RHS"/>
</dbReference>
<dbReference type="Proteomes" id="UP001244295">
    <property type="component" value="Unassembled WGS sequence"/>
</dbReference>
<evidence type="ECO:0000259" key="2">
    <source>
        <dbReference type="Pfam" id="PF03527"/>
    </source>
</evidence>
<dbReference type="EMBL" id="JAUSRR010000001">
    <property type="protein sequence ID" value="MDP9921211.1"/>
    <property type="molecule type" value="Genomic_DNA"/>
</dbReference>
<dbReference type="InterPro" id="IPR031325">
    <property type="entry name" value="RHS_repeat"/>
</dbReference>
<dbReference type="CDD" id="cd20743">
    <property type="entry name" value="FIX_RhsA-like"/>
    <property type="match status" value="1"/>
</dbReference>
<evidence type="ECO:0000259" key="3">
    <source>
        <dbReference type="Pfam" id="PF20148"/>
    </source>
</evidence>
<dbReference type="PANTHER" id="PTHR32305:SF15">
    <property type="entry name" value="PROTEIN RHSA-RELATED"/>
    <property type="match status" value="1"/>
</dbReference>
<dbReference type="InterPro" id="IPR022385">
    <property type="entry name" value="Rhs_assc_core"/>
</dbReference>
<protein>
    <submittedName>
        <fullName evidence="4">RHS repeat-associated protein</fullName>
    </submittedName>
</protein>
<dbReference type="InterPro" id="IPR050708">
    <property type="entry name" value="T6SS_VgrG/RHS"/>
</dbReference>
<dbReference type="PANTHER" id="PTHR32305">
    <property type="match status" value="1"/>
</dbReference>
<dbReference type="Gene3D" id="2.180.10.10">
    <property type="entry name" value="RHS repeat-associated core"/>
    <property type="match status" value="2"/>
</dbReference>
<dbReference type="InterPro" id="IPR006530">
    <property type="entry name" value="YD"/>
</dbReference>
<name>A0AAW8DPG2_9BURK</name>
<sequence length="1606" mass="177410">MATQGQQETKPREKQTAVAPLNAIAPQDIGAGAARFDKWLRDISNDYVTLERLSTVAGSLPVIGNIMALIDVIMDIVLISGRFIKKEAVDFLAWVNLGINLIGVIPAPPSMAAARMSLRPALHLVKQQLKHSASNIGDALISVLVMHLNDKIAGEIEKFVDGAMSKLSGILNNCADKADGVVDDLISVLRRCTGGEDLFKIAGPKPERNTYNPKKESMWNRMLAAADRYAKQAANYAVKVAAARLPDKAKAVVNIVISSLTDFKGALRAKLTALASAETERSIMWLLKRLFAAVKKFKAKRAAVVPPTRGTQAQAARPGHELGAVNTQAGATGSGNCCKQGAAKAKTRNSISFATGSESFTHTDFVLPATLPIEWNRTYSSDLDAYDQGSFGARWLIPYTTRIDVVESKGRRALVYRAADGRSHDIPWLAVGQSHRNAIEEFSATRVSDTLLVLDFGKPLPAGEPADWRESYELVDTVSSKVATQGKQHFRLVAQHAKDGAAIGLRYDHALPSGEQVLSDVVSKQGDVTLAHVGIRPHAISGRIESVWELKDGQVVRQLAAYTHDEAGDLVAAQDENGAAWAYQYSHHLITRYTDRTGRGMNLAYDGTGAQAKAIREWADDGSFDTRLEWDENIRLTYVTDALGQETWIYYDILGYTYRVIHPDENEEWFFRDDAKNITRHVHADGTTDDYVYDDAGNLQTHTQADGSQVHFEYDKLSRLTGVRDAEGGAWRRDYNPQGHLTEETDPLGHKTQYAYDKAGRPAQITDAKGGVKKLAYTPTGELASYTDCSGKTTTWTYDPQGRLAQSTDAAGQVTKYRYTTLDEQTLTAAQTGANHPGQLEEVTHPDQTSERLAHDAEGRLLMHTDALARSTHYRYADAGLIVGRTDAAGHTLSYQWDKLGRLTQLDNENRSHYRFKYDPVGRLLEETGFDGKVTQYRYEATSGVLTEVAEAGQVTRLAFDPLGRLVEREAAAQAETFAYDGNGRLVEARNQDAKLQWFYDPAGNLTREHHADLARGHTAIWQHRYNELNQRVGSTRPDGHTQEWLTYGSGHVHGLLLDGQDILSLERDDLHREVGRQQHNGLAQMQTYDPAGRLLEQQITHTKPAPGTTGTAAVGIRRSYRYDKAGQLTGIGDSRRGRLDYRYDPVGRLLEAQSQLGKEVFAFDPAGNIADPVLKEPGTAALAREQGVAPGKLLDNLLKEYAGTRYKYDEHGNLIERTKNGQKTLFSWDGFNRMVSAKSEEGTTTFRYDPMGRRIAKTSGSRETLFGWDGDNLAYESATPLDPRALEQAHTVHYVHEKDSFVPLAQVRRQAPLHLSPTTDVKALMQANGGAYDIEQDPLWNGQGLQQASAEPFRPEEIAFYQCDHLGTPQELTDSEGQVCWSANYKAWGEAKQAISKAAGVAGITNPIRFQGQYFDEETELHYNRYRYYDPHSGRFVSSDPIGFFGDSNFYAYTKNPVEWLDPLGLKPRRPQTGAPTHAGAHVRPVNGRRPLNYCFAGKTMTGSDLPASVRGKYPHGVPFNMLGFPDFSRYAVKKVNVGSFNNDDADFRAANDAAFGANNGFGSKAPPGYRWHHTQYDGRLQLIPADIHDAVRHTGGAAVCGTRR</sequence>
<reference evidence="4" key="1">
    <citation type="submission" date="2023-07" db="EMBL/GenBank/DDBJ databases">
        <title>Sorghum-associated microbial communities from plants grown in Nebraska, USA.</title>
        <authorList>
            <person name="Schachtman D."/>
        </authorList>
    </citation>
    <scope>NUCLEOTIDE SEQUENCE</scope>
    <source>
        <strain evidence="4">DS2795</strain>
    </source>
</reference>
<dbReference type="Pfam" id="PF05593">
    <property type="entry name" value="RHS_repeat"/>
    <property type="match status" value="5"/>
</dbReference>
<gene>
    <name evidence="4" type="ORF">J2W25_000216</name>
</gene>
<evidence type="ECO:0000313" key="4">
    <source>
        <dbReference type="EMBL" id="MDP9921211.1"/>
    </source>
</evidence>
<dbReference type="InterPro" id="IPR045351">
    <property type="entry name" value="DUF6531"/>
</dbReference>
<organism evidence="4 5">
    <name type="scientific">Variovorax boronicumulans</name>
    <dbReference type="NCBI Taxonomy" id="436515"/>
    <lineage>
        <taxon>Bacteria</taxon>
        <taxon>Pseudomonadati</taxon>
        <taxon>Pseudomonadota</taxon>
        <taxon>Betaproteobacteria</taxon>
        <taxon>Burkholderiales</taxon>
        <taxon>Comamonadaceae</taxon>
        <taxon>Variovorax</taxon>
    </lineage>
</organism>